<reference evidence="1" key="1">
    <citation type="submission" date="2022-10" db="EMBL/GenBank/DDBJ databases">
        <title>Culturing micro-colonial fungi from biological soil crusts in the Mojave desert and describing Neophaeococcomyces mojavensis, and introducing the new genera and species Taxawa tesnikishii.</title>
        <authorList>
            <person name="Kurbessoian T."/>
            <person name="Stajich J.E."/>
        </authorList>
    </citation>
    <scope>NUCLEOTIDE SEQUENCE</scope>
    <source>
        <strain evidence="1">JES_115</strain>
    </source>
</reference>
<gene>
    <name evidence="1" type="ORF">H2199_001893</name>
</gene>
<proteinExistence type="predicted"/>
<name>A0ACC2ZKI2_9PEZI</name>
<sequence>MTSQPWLLVFGPQTTWPTTSQLSSLREVLLTDSRLHPLLDAVRNLTDSWKDLLAFRADLDAVEGFKVSEAFQNWAKGEDLSWASERPPNALITPLTVLIHILQYFQYLARSDVTHAEVLERTRVCGIQGFCTGFLSALATSAAKTEADIGVLSAVAFRLALCIGAFVDREGVKNPAGTGSCLAVRHKSEESRGKLKNILQQFPDAYVSVVTDSSGVTVTTNTSQRDEIYRALEEERLSVKPVEVNGRFHSPIHTETVQDLKRYCALHHELQLPAVDSLATPLRSNIDSELVSGGPLHEIALDLMLLRQSNWYPAFLSALDQNEVSESPTVVVAGLVDPVPSSVLRDRRLKVSKLINLEADSGPAGRKRKFPDHAVAIVGMSCKFPGADSVEEYWRLLNDGLTVVDQVPEPRFATSSLRRTADVLQKSPREAASMDPKQRMLLEAAYQAMESSGQWALGDAYGEHVGCFVGVATDDYYDNVNSHAPNAFSATGTLRAFLSGKISHFFGWTGPSITYDTACSSSMVAIHAACKAIQLGECSRAIAGGVNSISSPNMYQNLAAATFLSKTGICKPFDAKADGYCRGEGVGLVVLKKLSAALEDGDNVLGVITGTATNQNSNETAITVPHSGSQMELYEQVLADSGVQPDEVSYVEAHGTGTPVGDPRETLSIRQLFGGPNRPDVLHLGSAKGNIGHLEAASGVASLIKTLLMIQHQTIPKSASFTVMNPNIPPLEPDSMAISTTSKPWTPVSDCRIACINNYGASGNNAAMILCQKPSNPKATTHQALSKYPIFVSAKAEESLNNYCNLLRKEFQSSNVTLPDLAYHLQRTQNRSLQYALSTTATDLDDLYSKLSNPDLFRLPSKAKPVVLAFGGQSTDRVGLDEGIYGSSTLFRRHIDNCDTALRNSGLEGVLPTIFSQNPVEDVSVLHACLFTIQYATAMTWIDAGLPVDALIGHSFGQLTALCVSGSLSLEDGLRLVTGRAALMKELWGPVRGSMISVEASSETAEHLVSMVMQSAPGRQLEIACYNGPTSHTLVGNPTGVDAVAEMIAAQPNLFASVKTRKLNTTHGFHSVFTEPLLPEITALAKTLKFAEKPKIHLETCSRGGTWTDIKPEMLAEHTRTPVYFGEAVDRLADRFGPCTWIEAGTGSSITGMVRRALGAPQSSLHSFETVQLNKSDAVSSLADVVTSLWKNGYNLRFWPFHRVQSEQYSHINLPPYQFKKSRHWIPYQDASNAPVPKPIEGTESRNLKEAPLIEFTKFLDDKQEVAKFSVNKHNEQFQLCVKGHAVLDQPLCPAGEYLELAVRAANMLQPDSDHSTYLWSVEKLSIMAPLGLDTQTPLNLQLSQVKGTKSTFEFQLMSEPPSGGSGKPTLQSTGRVSLHSTDNDATTKEFARTERLVNSGRYDALVRDDDAELLQGAMIYKVFSKVVSYSDFYKGIKKISARDSEIAAHVSMPLHSLPALNGTLCNTLAIDNFLQVAGVHVNCLKDCADGEVYVATQVERIQVRAGFNDGSPSSWLVYSNFLRTSERDVINDVYVFDERTNNLVMLIHGVCFTKVLISALARTLNRANTAKEVSGQASKSGASTPKTTSRTSTPKTKSRASMTPSEKSAESKARSAQSVSGTPLALKKLINQVADIPVDSMGDQSTLEDVGIDSLMVHEVQSEIKSEFSIELPSTEIGTMSISSLAKYIDGKNGMGSVSQPSSTSVSPSPTTRSSASSVVETDDHTPATSISEGVPASSTNVSKLAKFVGQFLGTTTTMARETCLGDQGLDSLSSLELTSDIESAFGVQIEQGFLTSESTFGQLTDKVFPPQASTPARVKATSKPEKPPRKGKIDMETVLWKECGPVKLYADIYLPNSVQSPRGDWPVALMIHGGGHTMLSRKDVRPPQTQYLLDNGFLPISVDYRLSPEINIRDGAMNDVCDALDWIRTGLPKLHLKLPGLKVNGEKIVAVGWSTGGTLSMTLPFTSLKRGIKPPAAILAFYCPTDYEADFWKQPNYPEDSRSASSKAYDLLEGVGSQPITAYNIPTGKSNVGGWMNLEDPRSRIVLHMNWKGQALPVLLNGLPSKAQLQSPSKESTYYSLPIPSKEDIVSISPASQIRMGNYHVPTFLIHGTKDDLIPWQQTQQTYENLSARGVPAGVRILEDKVHLYDLYRDPTNDGWRAARDGYDFLFSFVE</sequence>
<dbReference type="Proteomes" id="UP001172680">
    <property type="component" value="Unassembled WGS sequence"/>
</dbReference>
<comment type="caution">
    <text evidence="1">The sequence shown here is derived from an EMBL/GenBank/DDBJ whole genome shotgun (WGS) entry which is preliminary data.</text>
</comment>
<protein>
    <submittedName>
        <fullName evidence="1">Uncharacterized protein</fullName>
    </submittedName>
</protein>
<evidence type="ECO:0000313" key="2">
    <source>
        <dbReference type="Proteomes" id="UP001172680"/>
    </source>
</evidence>
<accession>A0ACC2ZKI2</accession>
<evidence type="ECO:0000313" key="1">
    <source>
        <dbReference type="EMBL" id="KAJ9648116.1"/>
    </source>
</evidence>
<keyword evidence="2" id="KW-1185">Reference proteome</keyword>
<organism evidence="1 2">
    <name type="scientific">Coniosporium tulheliwenetii</name>
    <dbReference type="NCBI Taxonomy" id="3383036"/>
    <lineage>
        <taxon>Eukaryota</taxon>
        <taxon>Fungi</taxon>
        <taxon>Dikarya</taxon>
        <taxon>Ascomycota</taxon>
        <taxon>Pezizomycotina</taxon>
        <taxon>Dothideomycetes</taxon>
        <taxon>Dothideomycetes incertae sedis</taxon>
        <taxon>Coniosporium</taxon>
    </lineage>
</organism>
<dbReference type="EMBL" id="JAPDRP010000004">
    <property type="protein sequence ID" value="KAJ9648116.1"/>
    <property type="molecule type" value="Genomic_DNA"/>
</dbReference>